<name>A0AA40VUC8_9NOST</name>
<reference evidence="2" key="1">
    <citation type="submission" date="2019-07" db="EMBL/GenBank/DDBJ databases">
        <title>Toxilogical consequences of a new and cryptic species of cyanobacteria (Komarekiella delphini-convector) recovered from the epidermis of a bottlenose dolphin and 1500 ft. in the air.</title>
        <authorList>
            <person name="Brown A.O."/>
            <person name="Dvorak P."/>
            <person name="Villanueva C.D."/>
            <person name="Foss A.J."/>
            <person name="Garvey A.D."/>
            <person name="Gibson Q.A."/>
            <person name="Johansen J.R."/>
            <person name="Casamatta D.A."/>
        </authorList>
    </citation>
    <scope>NUCLEOTIDE SEQUENCE</scope>
    <source>
        <strain evidence="2">SJRDD-AB1</strain>
    </source>
</reference>
<dbReference type="AlphaFoldDB" id="A0AA40VUC8"/>
<proteinExistence type="predicted"/>
<evidence type="ECO:0000256" key="1">
    <source>
        <dbReference type="SAM" id="Phobius"/>
    </source>
</evidence>
<sequence>MSKLKYLNICAGAMGVTAALIGGTILIKGTNEASVKSVLAGSWLLSGGSLLAATRLYQVKVESDIDNILSERRKAMPKACRGCRNFHGIKYGGVMLVCGIHPHGVESDTCPDFEKFAQKGKR</sequence>
<keyword evidence="3" id="KW-1185">Reference proteome</keyword>
<organism evidence="2 3">
    <name type="scientific">Komarekiella delphini-convector SJRDD-AB1</name>
    <dbReference type="NCBI Taxonomy" id="2593771"/>
    <lineage>
        <taxon>Bacteria</taxon>
        <taxon>Bacillati</taxon>
        <taxon>Cyanobacteriota</taxon>
        <taxon>Cyanophyceae</taxon>
        <taxon>Nostocales</taxon>
        <taxon>Nostocaceae</taxon>
        <taxon>Komarekiella</taxon>
        <taxon>Komarekiella delphini-convector</taxon>
    </lineage>
</organism>
<accession>A0AA40VUC8</accession>
<dbReference type="EMBL" id="VJXY01000053">
    <property type="protein sequence ID" value="MBD6620055.1"/>
    <property type="molecule type" value="Genomic_DNA"/>
</dbReference>
<evidence type="ECO:0000313" key="3">
    <source>
        <dbReference type="Proteomes" id="UP001165986"/>
    </source>
</evidence>
<keyword evidence="1" id="KW-0812">Transmembrane</keyword>
<feature type="transmembrane region" description="Helical" evidence="1">
    <location>
        <begin position="6"/>
        <end position="27"/>
    </location>
</feature>
<evidence type="ECO:0000313" key="2">
    <source>
        <dbReference type="EMBL" id="MBD6620055.1"/>
    </source>
</evidence>
<gene>
    <name evidence="2" type="ORF">FNW02_30730</name>
</gene>
<keyword evidence="1" id="KW-1133">Transmembrane helix</keyword>
<protein>
    <submittedName>
        <fullName evidence="2">Uncharacterized protein</fullName>
    </submittedName>
</protein>
<dbReference type="RefSeq" id="WP_191761260.1">
    <property type="nucleotide sequence ID" value="NZ_VJXY01000053.1"/>
</dbReference>
<comment type="caution">
    <text evidence="2">The sequence shown here is derived from an EMBL/GenBank/DDBJ whole genome shotgun (WGS) entry which is preliminary data.</text>
</comment>
<dbReference type="Proteomes" id="UP001165986">
    <property type="component" value="Unassembled WGS sequence"/>
</dbReference>
<keyword evidence="1" id="KW-0472">Membrane</keyword>